<dbReference type="OrthoDB" id="9792929at2"/>
<sequence length="150" mass="17330">MRVFQAKTSEVKEVAKLFDQYRVFYKQESNIEAAEAFISERMENNESVILVVEEEGEFLGFTQLYPSFSSVSMKRLWILNDLFVSKTARNKGVAQYLLDTAKQFAIETSAKSLDLQTANDNFAAQALYEKNGYELEKDFRSYSLMIENQL</sequence>
<name>A0A8J3EZH0_9BACI</name>
<dbReference type="PANTHER" id="PTHR43877:SF2">
    <property type="entry name" value="AMINOALKYLPHOSPHONATE N-ACETYLTRANSFERASE-RELATED"/>
    <property type="match status" value="1"/>
</dbReference>
<dbReference type="EMBL" id="BMHB01000001">
    <property type="protein sequence ID" value="GGI15262.1"/>
    <property type="molecule type" value="Genomic_DNA"/>
</dbReference>
<reference evidence="5" key="1">
    <citation type="journal article" date="2019" name="Int. J. Syst. Evol. Microbiol.">
        <title>The Global Catalogue of Microorganisms (GCM) 10K type strain sequencing project: providing services to taxonomists for standard genome sequencing and annotation.</title>
        <authorList>
            <consortium name="The Broad Institute Genomics Platform"/>
            <consortium name="The Broad Institute Genome Sequencing Center for Infectious Disease"/>
            <person name="Wu L."/>
            <person name="Ma J."/>
        </authorList>
    </citation>
    <scope>NUCLEOTIDE SEQUENCE [LARGE SCALE GENOMIC DNA]</scope>
    <source>
        <strain evidence="5">CGMCC 1.14993</strain>
    </source>
</reference>
<keyword evidence="1" id="KW-0808">Transferase</keyword>
<dbReference type="InterPro" id="IPR000182">
    <property type="entry name" value="GNAT_dom"/>
</dbReference>
<dbReference type="Proteomes" id="UP000626244">
    <property type="component" value="Unassembled WGS sequence"/>
</dbReference>
<organism evidence="4 5">
    <name type="scientific">Gottfriedia solisilvae</name>
    <dbReference type="NCBI Taxonomy" id="1516104"/>
    <lineage>
        <taxon>Bacteria</taxon>
        <taxon>Bacillati</taxon>
        <taxon>Bacillota</taxon>
        <taxon>Bacilli</taxon>
        <taxon>Bacillales</taxon>
        <taxon>Bacillaceae</taxon>
        <taxon>Gottfriedia</taxon>
    </lineage>
</organism>
<dbReference type="Pfam" id="PF00583">
    <property type="entry name" value="Acetyltransf_1"/>
    <property type="match status" value="1"/>
</dbReference>
<proteinExistence type="predicted"/>
<evidence type="ECO:0000313" key="5">
    <source>
        <dbReference type="Proteomes" id="UP000626244"/>
    </source>
</evidence>
<dbReference type="AlphaFoldDB" id="A0A8J3EZH0"/>
<dbReference type="PROSITE" id="PS51186">
    <property type="entry name" value="GNAT"/>
    <property type="match status" value="1"/>
</dbReference>
<dbReference type="PANTHER" id="PTHR43877">
    <property type="entry name" value="AMINOALKYLPHOSPHONATE N-ACETYLTRANSFERASE-RELATED-RELATED"/>
    <property type="match status" value="1"/>
</dbReference>
<dbReference type="InterPro" id="IPR050832">
    <property type="entry name" value="Bact_Acetyltransf"/>
</dbReference>
<evidence type="ECO:0000259" key="3">
    <source>
        <dbReference type="PROSITE" id="PS51186"/>
    </source>
</evidence>
<gene>
    <name evidence="4" type="primary">yhfO</name>
    <name evidence="4" type="ORF">GCM10007380_27090</name>
</gene>
<dbReference type="RefSeq" id="WP_087999837.1">
    <property type="nucleotide sequence ID" value="NZ_BMHB01000001.1"/>
</dbReference>
<evidence type="ECO:0000313" key="4">
    <source>
        <dbReference type="EMBL" id="GGI15262.1"/>
    </source>
</evidence>
<keyword evidence="5" id="KW-1185">Reference proteome</keyword>
<evidence type="ECO:0000256" key="1">
    <source>
        <dbReference type="ARBA" id="ARBA00022679"/>
    </source>
</evidence>
<dbReference type="SUPFAM" id="SSF55729">
    <property type="entry name" value="Acyl-CoA N-acyltransferases (Nat)"/>
    <property type="match status" value="1"/>
</dbReference>
<dbReference type="GO" id="GO:0016747">
    <property type="term" value="F:acyltransferase activity, transferring groups other than amino-acyl groups"/>
    <property type="evidence" value="ECO:0007669"/>
    <property type="project" value="InterPro"/>
</dbReference>
<protein>
    <submittedName>
        <fullName evidence="4">Putative N-acetyltransferase YhfO</fullName>
    </submittedName>
</protein>
<keyword evidence="2" id="KW-0012">Acyltransferase</keyword>
<evidence type="ECO:0000256" key="2">
    <source>
        <dbReference type="ARBA" id="ARBA00023315"/>
    </source>
</evidence>
<dbReference type="InterPro" id="IPR016181">
    <property type="entry name" value="Acyl_CoA_acyltransferase"/>
</dbReference>
<dbReference type="CDD" id="cd04301">
    <property type="entry name" value="NAT_SF"/>
    <property type="match status" value="1"/>
</dbReference>
<comment type="caution">
    <text evidence="4">The sequence shown here is derived from an EMBL/GenBank/DDBJ whole genome shotgun (WGS) entry which is preliminary data.</text>
</comment>
<feature type="domain" description="N-acetyltransferase" evidence="3">
    <location>
        <begin position="1"/>
        <end position="150"/>
    </location>
</feature>
<accession>A0A8J3EZH0</accession>
<dbReference type="Gene3D" id="3.40.630.30">
    <property type="match status" value="1"/>
</dbReference>